<name>A0A669P6V5_PHACC</name>
<keyword evidence="1" id="KW-0812">Transmembrane</keyword>
<sequence length="101" mass="11241">LDLSFIAISEPWVGTHWENLQNWLFESSADTSNSEADVSVASNAHRDPEGKKKEFGEVVPFWLALIFIVGSIVLSGVVATNRYNLGCPGNRETGFVTWYIH</sequence>
<feature type="transmembrane region" description="Helical" evidence="1">
    <location>
        <begin position="61"/>
        <end position="81"/>
    </location>
</feature>
<accession>A0A669P6V5</accession>
<keyword evidence="1" id="KW-1133">Transmembrane helix</keyword>
<evidence type="ECO:0000313" key="2">
    <source>
        <dbReference type="Ensembl" id="ENSPCLP00000004572.1"/>
    </source>
</evidence>
<organism evidence="2 3">
    <name type="scientific">Phasianus colchicus</name>
    <name type="common">Common pheasant</name>
    <dbReference type="NCBI Taxonomy" id="9054"/>
    <lineage>
        <taxon>Eukaryota</taxon>
        <taxon>Metazoa</taxon>
        <taxon>Chordata</taxon>
        <taxon>Craniata</taxon>
        <taxon>Vertebrata</taxon>
        <taxon>Euteleostomi</taxon>
        <taxon>Archelosauria</taxon>
        <taxon>Archosauria</taxon>
        <taxon>Dinosauria</taxon>
        <taxon>Saurischia</taxon>
        <taxon>Theropoda</taxon>
        <taxon>Coelurosauria</taxon>
        <taxon>Aves</taxon>
        <taxon>Neognathae</taxon>
        <taxon>Galloanserae</taxon>
        <taxon>Galliformes</taxon>
        <taxon>Phasianidae</taxon>
        <taxon>Phasianinae</taxon>
        <taxon>Phasianus</taxon>
    </lineage>
</organism>
<evidence type="ECO:0000256" key="1">
    <source>
        <dbReference type="SAM" id="Phobius"/>
    </source>
</evidence>
<keyword evidence="3" id="KW-1185">Reference proteome</keyword>
<reference evidence="2" key="2">
    <citation type="submission" date="2025-09" db="UniProtKB">
        <authorList>
            <consortium name="Ensembl"/>
        </authorList>
    </citation>
    <scope>IDENTIFICATION</scope>
</reference>
<dbReference type="Ensembl" id="ENSPCLT00000006414.1">
    <property type="protein sequence ID" value="ENSPCLP00000004572.1"/>
    <property type="gene ID" value="ENSPCLG00000003968.1"/>
</dbReference>
<protein>
    <submittedName>
        <fullName evidence="2">Uncharacterized protein</fullName>
    </submittedName>
</protein>
<reference evidence="2" key="1">
    <citation type="submission" date="2025-08" db="UniProtKB">
        <authorList>
            <consortium name="Ensembl"/>
        </authorList>
    </citation>
    <scope>IDENTIFICATION</scope>
</reference>
<keyword evidence="1" id="KW-0472">Membrane</keyword>
<evidence type="ECO:0000313" key="3">
    <source>
        <dbReference type="Proteomes" id="UP000472261"/>
    </source>
</evidence>
<dbReference type="Proteomes" id="UP000472261">
    <property type="component" value="Unplaced"/>
</dbReference>
<proteinExistence type="predicted"/>
<dbReference type="AlphaFoldDB" id="A0A669P6V5"/>